<keyword evidence="2" id="KW-0378">Hydrolase</keyword>
<gene>
    <name evidence="5" type="ORF">Pmar_PMAR005319</name>
</gene>
<dbReference type="PANTHER" id="PTHR47959">
    <property type="entry name" value="ATP-DEPENDENT RNA HELICASE RHLE-RELATED"/>
    <property type="match status" value="1"/>
</dbReference>
<dbReference type="Proteomes" id="UP000007800">
    <property type="component" value="Unassembled WGS sequence"/>
</dbReference>
<dbReference type="PANTHER" id="PTHR47959:SF1">
    <property type="entry name" value="ATP-DEPENDENT RNA HELICASE DBPA"/>
    <property type="match status" value="1"/>
</dbReference>
<organism evidence="6">
    <name type="scientific">Perkinsus marinus (strain ATCC 50983 / TXsc)</name>
    <dbReference type="NCBI Taxonomy" id="423536"/>
    <lineage>
        <taxon>Eukaryota</taxon>
        <taxon>Sar</taxon>
        <taxon>Alveolata</taxon>
        <taxon>Perkinsozoa</taxon>
        <taxon>Perkinsea</taxon>
        <taxon>Perkinsida</taxon>
        <taxon>Perkinsidae</taxon>
        <taxon>Perkinsus</taxon>
    </lineage>
</organism>
<keyword evidence="6" id="KW-1185">Reference proteome</keyword>
<name>C5KB82_PERM5</name>
<dbReference type="GO" id="GO:0005829">
    <property type="term" value="C:cytosol"/>
    <property type="evidence" value="ECO:0007669"/>
    <property type="project" value="TreeGrafter"/>
</dbReference>
<protein>
    <recommendedName>
        <fullName evidence="7">Helicase ATP-binding domain-containing protein</fullName>
    </recommendedName>
</protein>
<reference evidence="5 6" key="1">
    <citation type="submission" date="2008-07" db="EMBL/GenBank/DDBJ databases">
        <authorList>
            <person name="El-Sayed N."/>
            <person name="Caler E."/>
            <person name="Inman J."/>
            <person name="Amedeo P."/>
            <person name="Hass B."/>
            <person name="Wortman J."/>
        </authorList>
    </citation>
    <scope>NUCLEOTIDE SEQUENCE [LARGE SCALE GENOMIC DNA]</scope>
    <source>
        <strain evidence="6">ATCC 50983 / TXsc</strain>
    </source>
</reference>
<evidence type="ECO:0000256" key="4">
    <source>
        <dbReference type="ARBA" id="ARBA00022840"/>
    </source>
</evidence>
<dbReference type="RefSeq" id="XP_002786612.1">
    <property type="nucleotide sequence ID" value="XM_002786566.1"/>
</dbReference>
<proteinExistence type="predicted"/>
<evidence type="ECO:0000256" key="2">
    <source>
        <dbReference type="ARBA" id="ARBA00022801"/>
    </source>
</evidence>
<evidence type="ECO:0000313" key="6">
    <source>
        <dbReference type="Proteomes" id="UP000007800"/>
    </source>
</evidence>
<dbReference type="AlphaFoldDB" id="C5KB82"/>
<sequence>IIQKHCSRSRQTMMFSATMNQEVLKLAKVVLSKPLTIATTKANRVAPTLTQEFVRFFGRAVREAAASLSPPQIR</sequence>
<dbReference type="GeneID" id="9049214"/>
<dbReference type="SUPFAM" id="SSF52540">
    <property type="entry name" value="P-loop containing nucleoside triphosphate hydrolases"/>
    <property type="match status" value="1"/>
</dbReference>
<evidence type="ECO:0008006" key="7">
    <source>
        <dbReference type="Google" id="ProtNLM"/>
    </source>
</evidence>
<dbReference type="GO" id="GO:0003724">
    <property type="term" value="F:RNA helicase activity"/>
    <property type="evidence" value="ECO:0007669"/>
    <property type="project" value="TreeGrafter"/>
</dbReference>
<dbReference type="Gene3D" id="3.40.50.300">
    <property type="entry name" value="P-loop containing nucleotide triphosphate hydrolases"/>
    <property type="match status" value="1"/>
</dbReference>
<dbReference type="GO" id="GO:0005524">
    <property type="term" value="F:ATP binding"/>
    <property type="evidence" value="ECO:0007669"/>
    <property type="project" value="UniProtKB-KW"/>
</dbReference>
<dbReference type="InterPro" id="IPR050079">
    <property type="entry name" value="DEAD_box_RNA_helicase"/>
</dbReference>
<keyword evidence="3" id="KW-0347">Helicase</keyword>
<feature type="non-terminal residue" evidence="5">
    <location>
        <position position="1"/>
    </location>
</feature>
<dbReference type="EMBL" id="GG671811">
    <property type="protein sequence ID" value="EER18408.1"/>
    <property type="molecule type" value="Genomic_DNA"/>
</dbReference>
<keyword evidence="1" id="KW-0547">Nucleotide-binding</keyword>
<keyword evidence="4" id="KW-0067">ATP-binding</keyword>
<dbReference type="InterPro" id="IPR027417">
    <property type="entry name" value="P-loop_NTPase"/>
</dbReference>
<dbReference type="OrthoDB" id="10259843at2759"/>
<feature type="non-terminal residue" evidence="5">
    <location>
        <position position="74"/>
    </location>
</feature>
<dbReference type="InParanoid" id="C5KB82"/>
<accession>C5KB82</accession>
<dbReference type="GO" id="GO:0016787">
    <property type="term" value="F:hydrolase activity"/>
    <property type="evidence" value="ECO:0007669"/>
    <property type="project" value="UniProtKB-KW"/>
</dbReference>
<evidence type="ECO:0000256" key="1">
    <source>
        <dbReference type="ARBA" id="ARBA00022741"/>
    </source>
</evidence>
<evidence type="ECO:0000256" key="3">
    <source>
        <dbReference type="ARBA" id="ARBA00022806"/>
    </source>
</evidence>
<evidence type="ECO:0000313" key="5">
    <source>
        <dbReference type="EMBL" id="EER18408.1"/>
    </source>
</evidence>